<sequence length="1252" mass="141942">MRIVIDLQGAQTESRFRGIGRYTLALAKAIVRNRGNHEVLIAISGLLPETIEPIRAAFDGLLPQENIRVWYAPGPVKEGQPENNWRREAAEHIREAFLASLEPDVIFITSLFEGFFDDAVTSIGIFDNLTPVVVMLYDLIPLRDSEHYLRPNPLYEQHYLMKLKYFKRACAWLAISEASAKDGIDMGLDASQVINISAACDDCFKPIDISPETKMEVLNRYRIVRPFMLHSGGGDSRKNLHRLIRAYARLSPDLRSSHQLVLAGRIHDAEVKALQRTATSAGLYGNELVLTDYIPDEELMVLYNLCRLLVFPSRYEGFGLPALEAMSCGAPVIAGNASSIPEVVGREDALFDPFSEESIASKIAETLENDVFREDLIRHGIQQAKRFSWDRSARRAVAVLEQAAADRDQRLKIALRSRRRPKLAYFSPLPPERSGISDYSAELLPELARYYDVEVITDLPEVSDLRIRGSFPTRSVDYFTQNPDHFERVLYHFGNSFFHHHMFGLLDRFPGVVVLHDFFLGDAYEYLEHIVPGTWALGLYNSHGYKALWERFNKIDVVFKYPGNFNIMERALGIIVHSNYSIKLADQWYGNSIAKHFKVIPMLRALVKNVGRDEARKKLAIDKDDFLVCSFDILGPIKQNHRLLEAFQKSEMSNDPRCKLIFVGENDAREYGREFLELISRSELKERILITGWVDADVFHNYLAAADIAVQLRTTSRGESSAAVLDCMNHSLATIVNSNGSLAELPSDAVWKLPDVFQSDELIEALEILWRNTDRRLALGMRAREVISKEHSPRSCAERYATAIEAFYEKARSSRASLINELARSMDLHVEERSLISLVVCIAHSLPSTHSAPQILIDISALAKIDIKTGIQRVTRSILREILLNQPAGYRIEPVYASPDQHGYRYAREFSLRFLNCPIGDFIDEPIDANPGDIFLGLDLHQEVTVAQADYLESLRNAGVRIFFVVYDILPILIPEAFPQGTDEIHKRWLSSICRLSDGVMCISQTVADDVAEWLKTNGLKRLRPLKIGWFHIGADIENSVPTQGLPDDASQVLNHLSSRPSFLMVGTVEPRKGYLQAIAAFEHLWNEGVDANIVIVGKEGWKDLPNDLRRTIPEIVNRLRPHPELGRRIFWLEGISDEYLEMIYASSTCLIAASEGEGFGLPLIEAAQNKLPIIARDIPVFQEVAGDQAFYFIGKEPADLADAIKRWLALYQSGVHPRSDGMAWLRWEMSAERLLDIILNDQWYTEWRWNE</sequence>
<dbReference type="InterPro" id="IPR001296">
    <property type="entry name" value="Glyco_trans_1"/>
</dbReference>
<dbReference type="Pfam" id="PF00534">
    <property type="entry name" value="Glycos_transf_1"/>
    <property type="match status" value="3"/>
</dbReference>
<dbReference type="AlphaFoldDB" id="A0A0W8F673"/>
<evidence type="ECO:0000313" key="3">
    <source>
        <dbReference type="EMBL" id="KUG16353.1"/>
    </source>
</evidence>
<gene>
    <name evidence="3" type="ORF">ASZ90_014027</name>
</gene>
<name>A0A0W8F673_9ZZZZ</name>
<keyword evidence="1" id="KW-0808">Transferase</keyword>
<feature type="domain" description="Glycosyl transferase family 1" evidence="2">
    <location>
        <begin position="226"/>
        <end position="381"/>
    </location>
</feature>
<reference evidence="3" key="1">
    <citation type="journal article" date="2015" name="Proc. Natl. Acad. Sci. U.S.A.">
        <title>Networks of energetic and metabolic interactions define dynamics in microbial communities.</title>
        <authorList>
            <person name="Embree M."/>
            <person name="Liu J.K."/>
            <person name="Al-Bassam M.M."/>
            <person name="Zengler K."/>
        </authorList>
    </citation>
    <scope>NUCLEOTIDE SEQUENCE</scope>
</reference>
<dbReference type="Gene3D" id="3.40.50.2000">
    <property type="entry name" value="Glycogen Phosphorylase B"/>
    <property type="match status" value="3"/>
</dbReference>
<feature type="domain" description="Glycosyl transferase family 1" evidence="2">
    <location>
        <begin position="612"/>
        <end position="785"/>
    </location>
</feature>
<protein>
    <recommendedName>
        <fullName evidence="2">Glycosyl transferase family 1 domain-containing protein</fullName>
    </recommendedName>
</protein>
<evidence type="ECO:0000256" key="1">
    <source>
        <dbReference type="ARBA" id="ARBA00022679"/>
    </source>
</evidence>
<dbReference type="PANTHER" id="PTHR46401">
    <property type="entry name" value="GLYCOSYLTRANSFERASE WBBK-RELATED"/>
    <property type="match status" value="1"/>
</dbReference>
<dbReference type="CDD" id="cd03801">
    <property type="entry name" value="GT4_PimA-like"/>
    <property type="match status" value="1"/>
</dbReference>
<proteinExistence type="predicted"/>
<dbReference type="EMBL" id="LNQE01001503">
    <property type="protein sequence ID" value="KUG16353.1"/>
    <property type="molecule type" value="Genomic_DNA"/>
</dbReference>
<dbReference type="SUPFAM" id="SSF53756">
    <property type="entry name" value="UDP-Glycosyltransferase/glycogen phosphorylase"/>
    <property type="match status" value="3"/>
</dbReference>
<dbReference type="CDD" id="cd03809">
    <property type="entry name" value="GT4_MtfB-like"/>
    <property type="match status" value="2"/>
</dbReference>
<evidence type="ECO:0000259" key="2">
    <source>
        <dbReference type="Pfam" id="PF00534"/>
    </source>
</evidence>
<accession>A0A0W8F673</accession>
<dbReference type="GO" id="GO:0016757">
    <property type="term" value="F:glycosyltransferase activity"/>
    <property type="evidence" value="ECO:0007669"/>
    <property type="project" value="InterPro"/>
</dbReference>
<organism evidence="3">
    <name type="scientific">hydrocarbon metagenome</name>
    <dbReference type="NCBI Taxonomy" id="938273"/>
    <lineage>
        <taxon>unclassified sequences</taxon>
        <taxon>metagenomes</taxon>
        <taxon>ecological metagenomes</taxon>
    </lineage>
</organism>
<comment type="caution">
    <text evidence="3">The sequence shown here is derived from an EMBL/GenBank/DDBJ whole genome shotgun (WGS) entry which is preliminary data.</text>
</comment>
<dbReference type="PANTHER" id="PTHR46401:SF2">
    <property type="entry name" value="GLYCOSYLTRANSFERASE WBBK-RELATED"/>
    <property type="match status" value="1"/>
</dbReference>
<feature type="domain" description="Glycosyl transferase family 1" evidence="2">
    <location>
        <begin position="1052"/>
        <end position="1210"/>
    </location>
</feature>
<dbReference type="GO" id="GO:0009103">
    <property type="term" value="P:lipopolysaccharide biosynthetic process"/>
    <property type="evidence" value="ECO:0007669"/>
    <property type="project" value="TreeGrafter"/>
</dbReference>